<keyword evidence="4" id="KW-1185">Reference proteome</keyword>
<dbReference type="Pfam" id="PF07589">
    <property type="entry name" value="PEP-CTERM"/>
    <property type="match status" value="1"/>
</dbReference>
<proteinExistence type="predicted"/>
<sequence length="345" mass="35838">MRLKNLSLALCAISSFTLSSWLYADAQLVSGDIVLGVNDEGHLNVTDIMGVTINAGSTGLTYTSVGDATSPGCLCEGWGVSAVNGGPHTGWASVSNGGISNISFDSFVSDATTATSNVHMTDLPGLLVKHEFMPFAGAPGNAYQASVTISNTTGMALSDVRYARMMDWDVPPTEFSEFVTILGSDAANVLSTSDDGFAVPDPTAIPLFDIAADPCGVDSDFVKCGPDDHGAAFVFGFGDLADGESVSFDIFYGAGEDEAEATGVLGEIGAEVVSLGYSSIFDEDLGESVPNTDSPVFFFAFSEVGGEIIFPDPTPDPIPTPEPGSLGVLALGCLGLGLFRRRRYQ</sequence>
<evidence type="ECO:0000259" key="2">
    <source>
        <dbReference type="Pfam" id="PF07589"/>
    </source>
</evidence>
<comment type="caution">
    <text evidence="3">The sequence shown here is derived from an EMBL/GenBank/DDBJ whole genome shotgun (WGS) entry which is preliminary data.</text>
</comment>
<dbReference type="Proteomes" id="UP000690515">
    <property type="component" value="Unassembled WGS sequence"/>
</dbReference>
<reference evidence="3 4" key="1">
    <citation type="submission" date="2021-04" db="EMBL/GenBank/DDBJ databases">
        <authorList>
            <person name="Pira H."/>
            <person name="Risdian C."/>
            <person name="Wink J."/>
        </authorList>
    </citation>
    <scope>NUCLEOTIDE SEQUENCE [LARGE SCALE GENOMIC DNA]</scope>
    <source>
        <strain evidence="3 4">WH53</strain>
    </source>
</reference>
<accession>A0ABS5Z948</accession>
<gene>
    <name evidence="3" type="ORF">KCG35_05565</name>
</gene>
<dbReference type="RefSeq" id="WP_215818688.1">
    <property type="nucleotide sequence ID" value="NZ_JAGSOY010000008.1"/>
</dbReference>
<name>A0ABS5Z948_9GAMM</name>
<keyword evidence="1" id="KW-0732">Signal</keyword>
<evidence type="ECO:0000313" key="3">
    <source>
        <dbReference type="EMBL" id="MBU2710519.1"/>
    </source>
</evidence>
<evidence type="ECO:0000256" key="1">
    <source>
        <dbReference type="SAM" id="SignalP"/>
    </source>
</evidence>
<organism evidence="3 4">
    <name type="scientific">Zooshikella harenae</name>
    <dbReference type="NCBI Taxonomy" id="2827238"/>
    <lineage>
        <taxon>Bacteria</taxon>
        <taxon>Pseudomonadati</taxon>
        <taxon>Pseudomonadota</taxon>
        <taxon>Gammaproteobacteria</taxon>
        <taxon>Oceanospirillales</taxon>
        <taxon>Zooshikellaceae</taxon>
        <taxon>Zooshikella</taxon>
    </lineage>
</organism>
<dbReference type="NCBIfam" id="TIGR02595">
    <property type="entry name" value="PEP_CTERM"/>
    <property type="match status" value="1"/>
</dbReference>
<dbReference type="InterPro" id="IPR013424">
    <property type="entry name" value="Ice-binding_C"/>
</dbReference>
<evidence type="ECO:0000313" key="4">
    <source>
        <dbReference type="Proteomes" id="UP000690515"/>
    </source>
</evidence>
<dbReference type="EMBL" id="JAGSOY010000008">
    <property type="protein sequence ID" value="MBU2710519.1"/>
    <property type="molecule type" value="Genomic_DNA"/>
</dbReference>
<feature type="domain" description="Ice-binding protein C-terminal" evidence="2">
    <location>
        <begin position="319"/>
        <end position="343"/>
    </location>
</feature>
<feature type="chain" id="PRO_5046386358" evidence="1">
    <location>
        <begin position="27"/>
        <end position="345"/>
    </location>
</feature>
<feature type="signal peptide" evidence="1">
    <location>
        <begin position="1"/>
        <end position="26"/>
    </location>
</feature>
<protein>
    <submittedName>
        <fullName evidence="3">PEP-CTERM sorting domain-containing protein</fullName>
    </submittedName>
</protein>